<evidence type="ECO:0000313" key="2">
    <source>
        <dbReference type="EMBL" id="REF31129.1"/>
    </source>
</evidence>
<keyword evidence="3" id="KW-1185">Reference proteome</keyword>
<dbReference type="EMBL" id="QTUA01000001">
    <property type="protein sequence ID" value="REF31129.1"/>
    <property type="molecule type" value="Genomic_DNA"/>
</dbReference>
<accession>A0A3D9UP71</accession>
<dbReference type="Proteomes" id="UP000256253">
    <property type="component" value="Unassembled WGS sequence"/>
</dbReference>
<feature type="region of interest" description="Disordered" evidence="1">
    <location>
        <begin position="59"/>
        <end position="133"/>
    </location>
</feature>
<protein>
    <recommendedName>
        <fullName evidence="4">Primosomal protein</fullName>
    </recommendedName>
</protein>
<feature type="compositionally biased region" description="Acidic residues" evidence="1">
    <location>
        <begin position="66"/>
        <end position="115"/>
    </location>
</feature>
<dbReference type="RefSeq" id="WP_211308420.1">
    <property type="nucleotide sequence ID" value="NZ_QTUA01000001.1"/>
</dbReference>
<evidence type="ECO:0008006" key="4">
    <source>
        <dbReference type="Google" id="ProtNLM"/>
    </source>
</evidence>
<dbReference type="AlphaFoldDB" id="A0A3D9UP71"/>
<evidence type="ECO:0000256" key="1">
    <source>
        <dbReference type="SAM" id="MobiDB-lite"/>
    </source>
</evidence>
<comment type="caution">
    <text evidence="2">The sequence shown here is derived from an EMBL/GenBank/DDBJ whole genome shotgun (WGS) entry which is preliminary data.</text>
</comment>
<feature type="compositionally biased region" description="Acidic residues" evidence="1">
    <location>
        <begin position="122"/>
        <end position="133"/>
    </location>
</feature>
<name>A0A3D9UP71_9MICO</name>
<organism evidence="2 3">
    <name type="scientific">Calidifontibacter indicus</name>
    <dbReference type="NCBI Taxonomy" id="419650"/>
    <lineage>
        <taxon>Bacteria</taxon>
        <taxon>Bacillati</taxon>
        <taxon>Actinomycetota</taxon>
        <taxon>Actinomycetes</taxon>
        <taxon>Micrococcales</taxon>
        <taxon>Dermacoccaceae</taxon>
        <taxon>Calidifontibacter</taxon>
    </lineage>
</organism>
<reference evidence="2 3" key="1">
    <citation type="submission" date="2018-08" db="EMBL/GenBank/DDBJ databases">
        <title>Sequencing the genomes of 1000 actinobacteria strains.</title>
        <authorList>
            <person name="Klenk H.-P."/>
        </authorList>
    </citation>
    <scope>NUCLEOTIDE SEQUENCE [LARGE SCALE GENOMIC DNA]</scope>
    <source>
        <strain evidence="2 3">DSM 22967</strain>
    </source>
</reference>
<gene>
    <name evidence="2" type="ORF">DFJ65_2174</name>
</gene>
<sequence>MSDDPRAALAVFVNALERHLELASSGRNPDDPHLREAYDALSDAFEAYDDALYDEYGVATPFFVPADEDDDFDDDFDEDDDDEENEDDEADEDDDLDDDELEEFEDDDEDDDEDAASYRGLDDEDIEYDDSDE</sequence>
<proteinExistence type="predicted"/>
<evidence type="ECO:0000313" key="3">
    <source>
        <dbReference type="Proteomes" id="UP000256253"/>
    </source>
</evidence>